<dbReference type="EMBL" id="MCFH01000037">
    <property type="protein sequence ID" value="ORX45947.1"/>
    <property type="molecule type" value="Genomic_DNA"/>
</dbReference>
<evidence type="ECO:0000313" key="3">
    <source>
        <dbReference type="Proteomes" id="UP000193719"/>
    </source>
</evidence>
<organism evidence="2 3">
    <name type="scientific">Piromyces finnis</name>
    <dbReference type="NCBI Taxonomy" id="1754191"/>
    <lineage>
        <taxon>Eukaryota</taxon>
        <taxon>Fungi</taxon>
        <taxon>Fungi incertae sedis</taxon>
        <taxon>Chytridiomycota</taxon>
        <taxon>Chytridiomycota incertae sedis</taxon>
        <taxon>Neocallimastigomycetes</taxon>
        <taxon>Neocallimastigales</taxon>
        <taxon>Neocallimastigaceae</taxon>
        <taxon>Piromyces</taxon>
    </lineage>
</organism>
<dbReference type="STRING" id="1754191.A0A1Y1V2M9"/>
<sequence>MYSRSERNINFAKNSNPNIGPGTYQNTDDYEKPKNKGYASFNSLQPRISIFMEASSITNPSPNEYNTAPVPIDKAGRVVPFGRTNRFSYPKYVSPGPASYNIRQKIGNEKKELYIEKIGPKIGRLTMNSNVGYGYTPKIDYISVSEMVKDNNENNQTKAKNLNFTKNLINSTMDLDEEDDSCIIIKNNSSTKNKQNKNKQNNGNNNNVEKCNIIWKRKFVTPSIPYKNLTYGFVENQDGEIVPRKPPSHDDSIGPAFYNISSNNKVVSNNVYRGGFTFGNGLKEREVFKNIPGPGFYKTDVVTNSKKKNTFLFGGKSDRFSTINTLCNVQKNLRDNCAPGPGTYNIEPDEYNNTNYSYGMKLNGKSRLSKEDRFKDNFENNNSPGPGQYDIKNNYDPKIYHNVPSNKSYGFGTTSKRFPSSKISSNPGPGQYNYIGDSFNKTLINVNDEVPIIDDSGKLKAGIIINQNENNIYKIKSNKPMKYKSTQNSNDETVKIGFGTQHDRFEKYGETGNPAPGMYDSSRAFNMVKSHGKLGLTLKTRFDLNLEKNNNRLPPGLYSPSMPEKKSFHAPVHDESYMGKQLKYLSLFYILYKIKKLKQSERFYYKDNKLPGPSDYLSPRYDGGLIKKSFNVTYKDKEILK</sequence>
<dbReference type="Proteomes" id="UP000193719">
    <property type="component" value="Unassembled WGS sequence"/>
</dbReference>
<comment type="caution">
    <text evidence="2">The sequence shown here is derived from an EMBL/GenBank/DDBJ whole genome shotgun (WGS) entry which is preliminary data.</text>
</comment>
<dbReference type="OrthoDB" id="406368at2759"/>
<accession>A0A1Y1V2M9</accession>
<feature type="compositionally biased region" description="Polar residues" evidence="1">
    <location>
        <begin position="11"/>
        <end position="27"/>
    </location>
</feature>
<dbReference type="InterPro" id="IPR010736">
    <property type="entry name" value="SHIPPO-rpt"/>
</dbReference>
<dbReference type="InterPro" id="IPR051291">
    <property type="entry name" value="CIMAP"/>
</dbReference>
<reference evidence="2 3" key="1">
    <citation type="submission" date="2016-08" db="EMBL/GenBank/DDBJ databases">
        <title>Genomes of anaerobic fungi encode conserved fungal cellulosomes for biomass hydrolysis.</title>
        <authorList>
            <consortium name="DOE Joint Genome Institute"/>
            <person name="Haitjema C.H."/>
            <person name="Gilmore S.P."/>
            <person name="Henske J.K."/>
            <person name="Solomon K.V."/>
            <person name="De Groot R."/>
            <person name="Kuo A."/>
            <person name="Mondo S.J."/>
            <person name="Salamov A.A."/>
            <person name="Labutti K."/>
            <person name="Zhao Z."/>
            <person name="Chiniquy J."/>
            <person name="Barry K."/>
            <person name="Brewer H.M."/>
            <person name="Purvine S.O."/>
            <person name="Wright A.T."/>
            <person name="Boxma B."/>
            <person name="Van Alen T."/>
            <person name="Hackstein J.H."/>
            <person name="Baker S.E."/>
            <person name="Grigoriev I.V."/>
            <person name="O'Malley M.A."/>
        </authorList>
    </citation>
    <scope>NUCLEOTIDE SEQUENCE [LARGE SCALE GENOMIC DNA]</scope>
    <source>
        <strain evidence="3">finn</strain>
    </source>
</reference>
<protein>
    <submittedName>
        <fullName evidence="2">Uncharacterized protein</fullName>
    </submittedName>
</protein>
<proteinExistence type="predicted"/>
<dbReference type="Pfam" id="PF07004">
    <property type="entry name" value="SHIPPO-rpt"/>
    <property type="match status" value="3"/>
</dbReference>
<keyword evidence="3" id="KW-1185">Reference proteome</keyword>
<dbReference type="PANTHER" id="PTHR21580">
    <property type="entry name" value="SHIPPO-1-RELATED"/>
    <property type="match status" value="1"/>
</dbReference>
<name>A0A1Y1V2M9_9FUNG</name>
<evidence type="ECO:0000256" key="1">
    <source>
        <dbReference type="SAM" id="MobiDB-lite"/>
    </source>
</evidence>
<reference evidence="2 3" key="2">
    <citation type="submission" date="2016-08" db="EMBL/GenBank/DDBJ databases">
        <title>Pervasive Adenine N6-methylation of Active Genes in Fungi.</title>
        <authorList>
            <consortium name="DOE Joint Genome Institute"/>
            <person name="Mondo S.J."/>
            <person name="Dannebaum R.O."/>
            <person name="Kuo R.C."/>
            <person name="Labutti K."/>
            <person name="Haridas S."/>
            <person name="Kuo A."/>
            <person name="Salamov A."/>
            <person name="Ahrendt S.R."/>
            <person name="Lipzen A."/>
            <person name="Sullivan W."/>
            <person name="Andreopoulos W.B."/>
            <person name="Clum A."/>
            <person name="Lindquist E."/>
            <person name="Daum C."/>
            <person name="Ramamoorthy G.K."/>
            <person name="Gryganskyi A."/>
            <person name="Culley D."/>
            <person name="Magnuson J.K."/>
            <person name="James T.Y."/>
            <person name="O'Malley M.A."/>
            <person name="Stajich J.E."/>
            <person name="Spatafora J.W."/>
            <person name="Visel A."/>
            <person name="Grigoriev I.V."/>
        </authorList>
    </citation>
    <scope>NUCLEOTIDE SEQUENCE [LARGE SCALE GENOMIC DNA]</scope>
    <source>
        <strain evidence="3">finn</strain>
    </source>
</reference>
<feature type="region of interest" description="Disordered" evidence="1">
    <location>
        <begin position="1"/>
        <end position="38"/>
    </location>
</feature>
<dbReference type="AlphaFoldDB" id="A0A1Y1V2M9"/>
<gene>
    <name evidence="2" type="ORF">BCR36DRAFT_414260</name>
</gene>
<evidence type="ECO:0000313" key="2">
    <source>
        <dbReference type="EMBL" id="ORX45947.1"/>
    </source>
</evidence>
<dbReference type="PANTHER" id="PTHR21580:SF60">
    <property type="entry name" value="SPERM-TAIL PG-RICH REPEAT-CONTAINING PROTEIN 2"/>
    <property type="match status" value="1"/>
</dbReference>